<reference evidence="1 2" key="1">
    <citation type="submission" date="2019-01" db="EMBL/GenBank/DDBJ databases">
        <title>A draft genome assembly of the solar-powered sea slug Elysia chlorotica.</title>
        <authorList>
            <person name="Cai H."/>
            <person name="Li Q."/>
            <person name="Fang X."/>
            <person name="Li J."/>
            <person name="Curtis N.E."/>
            <person name="Altenburger A."/>
            <person name="Shibata T."/>
            <person name="Feng M."/>
            <person name="Maeda T."/>
            <person name="Schwartz J.A."/>
            <person name="Shigenobu S."/>
            <person name="Lundholm N."/>
            <person name="Nishiyama T."/>
            <person name="Yang H."/>
            <person name="Hasebe M."/>
            <person name="Li S."/>
            <person name="Pierce S.K."/>
            <person name="Wang J."/>
        </authorList>
    </citation>
    <scope>NUCLEOTIDE SEQUENCE [LARGE SCALE GENOMIC DNA]</scope>
    <source>
        <strain evidence="1">EC2010</strain>
        <tissue evidence="1">Whole organism of an adult</tissue>
    </source>
</reference>
<accession>A0A433T6W6</accession>
<proteinExistence type="predicted"/>
<keyword evidence="2" id="KW-1185">Reference proteome</keyword>
<sequence>LTRVGNRQSAASEVLSAGSTELNVVTVVVVHSGLSQHGVVLNLRFPVEGSVVGNDDQLSHTSPECLQRLFVAKHILAGLHHKRQTGIDVVRCLF</sequence>
<dbReference type="Proteomes" id="UP000271974">
    <property type="component" value="Unassembled WGS sequence"/>
</dbReference>
<dbReference type="EMBL" id="RQTK01000600">
    <property type="protein sequence ID" value="RUS77204.1"/>
    <property type="molecule type" value="Genomic_DNA"/>
</dbReference>
<evidence type="ECO:0000313" key="1">
    <source>
        <dbReference type="EMBL" id="RUS77204.1"/>
    </source>
</evidence>
<gene>
    <name evidence="1" type="ORF">EGW08_015031</name>
</gene>
<evidence type="ECO:0000313" key="2">
    <source>
        <dbReference type="Proteomes" id="UP000271974"/>
    </source>
</evidence>
<name>A0A433T6W6_ELYCH</name>
<feature type="non-terminal residue" evidence="1">
    <location>
        <position position="94"/>
    </location>
</feature>
<dbReference type="AlphaFoldDB" id="A0A433T6W6"/>
<comment type="caution">
    <text evidence="1">The sequence shown here is derived from an EMBL/GenBank/DDBJ whole genome shotgun (WGS) entry which is preliminary data.</text>
</comment>
<feature type="non-terminal residue" evidence="1">
    <location>
        <position position="1"/>
    </location>
</feature>
<protein>
    <submittedName>
        <fullName evidence="1">Uncharacterized protein</fullName>
    </submittedName>
</protein>
<organism evidence="1 2">
    <name type="scientific">Elysia chlorotica</name>
    <name type="common">Eastern emerald elysia</name>
    <name type="synonym">Sea slug</name>
    <dbReference type="NCBI Taxonomy" id="188477"/>
    <lineage>
        <taxon>Eukaryota</taxon>
        <taxon>Metazoa</taxon>
        <taxon>Spiralia</taxon>
        <taxon>Lophotrochozoa</taxon>
        <taxon>Mollusca</taxon>
        <taxon>Gastropoda</taxon>
        <taxon>Heterobranchia</taxon>
        <taxon>Euthyneura</taxon>
        <taxon>Panpulmonata</taxon>
        <taxon>Sacoglossa</taxon>
        <taxon>Placobranchoidea</taxon>
        <taxon>Plakobranchidae</taxon>
        <taxon>Elysia</taxon>
    </lineage>
</organism>